<feature type="compositionally biased region" description="Basic residues" evidence="1">
    <location>
        <begin position="412"/>
        <end position="424"/>
    </location>
</feature>
<feature type="region of interest" description="Disordered" evidence="1">
    <location>
        <begin position="327"/>
        <end position="373"/>
    </location>
</feature>
<keyword evidence="3" id="KW-1185">Reference proteome</keyword>
<feature type="compositionally biased region" description="Basic residues" evidence="1">
    <location>
        <begin position="28"/>
        <end position="47"/>
    </location>
</feature>
<dbReference type="Proteomes" id="UP000281553">
    <property type="component" value="Unassembled WGS sequence"/>
</dbReference>
<dbReference type="OrthoDB" id="9999940at2759"/>
<feature type="compositionally biased region" description="Low complexity" evidence="1">
    <location>
        <begin position="66"/>
        <end position="77"/>
    </location>
</feature>
<dbReference type="EMBL" id="UYRU01086714">
    <property type="protein sequence ID" value="VDN35246.1"/>
    <property type="molecule type" value="Genomic_DNA"/>
</dbReference>
<evidence type="ECO:0000313" key="3">
    <source>
        <dbReference type="Proteomes" id="UP000281553"/>
    </source>
</evidence>
<name>A0A3P7QWR0_DIBLA</name>
<feature type="compositionally biased region" description="Basic and acidic residues" evidence="1">
    <location>
        <begin position="166"/>
        <end position="187"/>
    </location>
</feature>
<reference evidence="2 3" key="1">
    <citation type="submission" date="2018-11" db="EMBL/GenBank/DDBJ databases">
        <authorList>
            <consortium name="Pathogen Informatics"/>
        </authorList>
    </citation>
    <scope>NUCLEOTIDE SEQUENCE [LARGE SCALE GENOMIC DNA]</scope>
</reference>
<feature type="region of interest" description="Disordered" evidence="1">
    <location>
        <begin position="411"/>
        <end position="437"/>
    </location>
</feature>
<feature type="compositionally biased region" description="Basic and acidic residues" evidence="1">
    <location>
        <begin position="86"/>
        <end position="103"/>
    </location>
</feature>
<feature type="region of interest" description="Disordered" evidence="1">
    <location>
        <begin position="21"/>
        <end position="232"/>
    </location>
</feature>
<evidence type="ECO:0008006" key="4">
    <source>
        <dbReference type="Google" id="ProtNLM"/>
    </source>
</evidence>
<protein>
    <recommendedName>
        <fullName evidence="4">Nuclear protein MDM1</fullName>
    </recommendedName>
</protein>
<evidence type="ECO:0000313" key="2">
    <source>
        <dbReference type="EMBL" id="VDN35246.1"/>
    </source>
</evidence>
<dbReference type="AlphaFoldDB" id="A0A3P7QWR0"/>
<feature type="compositionally biased region" description="Polar residues" evidence="1">
    <location>
        <begin position="339"/>
        <end position="350"/>
    </location>
</feature>
<proteinExistence type="predicted"/>
<organism evidence="2 3">
    <name type="scientific">Dibothriocephalus latus</name>
    <name type="common">Fish tapeworm</name>
    <name type="synonym">Diphyllobothrium latum</name>
    <dbReference type="NCBI Taxonomy" id="60516"/>
    <lineage>
        <taxon>Eukaryota</taxon>
        <taxon>Metazoa</taxon>
        <taxon>Spiralia</taxon>
        <taxon>Lophotrochozoa</taxon>
        <taxon>Platyhelminthes</taxon>
        <taxon>Cestoda</taxon>
        <taxon>Eucestoda</taxon>
        <taxon>Diphyllobothriidea</taxon>
        <taxon>Diphyllobothriidae</taxon>
        <taxon>Dibothriocephalus</taxon>
    </lineage>
</organism>
<sequence length="544" mass="62316">MPPEDDASCCKLPVKHVPRECSPAKAAARPHKVHRSHTRCHAHHKKRPVEQWPEIRLDLPPDSTERPMPAAAKAPRAAQKHTNGTTKDELTQTHTTSRIEQRQKQKQQQQEQQRKREQQQQKERPPTALISRPRTAPQAAVQTEYQRAYSPPPNYLYARPAHPCRSHADESVQHNEITKQAPSKEHSAQPQKPVRAPSRSRRPHSAGLAYKQKPHRTEETERKSPERSYSTNYIEPYQAKRYLSEYRASFRNFSDIPLSDERTVNAYSLVLGERSSAAKRREVTEDSHFSREHLAQLKSNALWLWDSQASARNETANKREADRALQSYQLPRAGMPSSPKESSTARTTIPTRVPSAMREACPSRPRTQQTASQVVADVVERRGRLEAWKASDSPLRNITISSAHVSPTCCQRQRHRVLRSRPRPWKPTQMSTFESSEQKTKSFSGLYDIDPPSCYSPTSEFVTVTPLDPKVYDATKYSDWDVSSLNSWTSLSGQRASIGMAARTLERACQRRNQVLLSSCRYPQCEKYWPSYRTETEPQRLCFT</sequence>
<accession>A0A3P7QWR0</accession>
<feature type="compositionally biased region" description="Basic and acidic residues" evidence="1">
    <location>
        <begin position="215"/>
        <end position="226"/>
    </location>
</feature>
<gene>
    <name evidence="2" type="ORF">DILT_LOCUS16723</name>
</gene>
<evidence type="ECO:0000256" key="1">
    <source>
        <dbReference type="SAM" id="MobiDB-lite"/>
    </source>
</evidence>
<feature type="compositionally biased region" description="Basic and acidic residues" evidence="1">
    <location>
        <begin position="53"/>
        <end position="65"/>
    </location>
</feature>
<feature type="compositionally biased region" description="Basic and acidic residues" evidence="1">
    <location>
        <begin position="112"/>
        <end position="125"/>
    </location>
</feature>